<dbReference type="PANTHER" id="PTHR47205">
    <property type="entry name" value="OS07G0599000 PROTEIN"/>
    <property type="match status" value="1"/>
</dbReference>
<dbReference type="PANTHER" id="PTHR47205:SF1">
    <property type="entry name" value="OS07G0599000 PROTEIN"/>
    <property type="match status" value="1"/>
</dbReference>
<dbReference type="AlphaFoldDB" id="A0A8B8LVD4"/>
<dbReference type="Proteomes" id="UP000694853">
    <property type="component" value="Unplaced"/>
</dbReference>
<keyword evidence="1" id="KW-0677">Repeat</keyword>
<feature type="region of interest" description="Disordered" evidence="3">
    <location>
        <begin position="34"/>
        <end position="65"/>
    </location>
</feature>
<evidence type="ECO:0000256" key="1">
    <source>
        <dbReference type="ARBA" id="ARBA00022737"/>
    </source>
</evidence>
<proteinExistence type="predicted"/>
<dbReference type="PROSITE" id="PS51375">
    <property type="entry name" value="PPR"/>
    <property type="match status" value="2"/>
</dbReference>
<dbReference type="NCBIfam" id="TIGR00756">
    <property type="entry name" value="PPR"/>
    <property type="match status" value="2"/>
</dbReference>
<dbReference type="Pfam" id="PF13041">
    <property type="entry name" value="PPR_2"/>
    <property type="match status" value="1"/>
</dbReference>
<feature type="repeat" description="PPR" evidence="2">
    <location>
        <begin position="482"/>
        <end position="516"/>
    </location>
</feature>
<gene>
    <name evidence="5" type="primary">LOC113868652</name>
</gene>
<dbReference type="InterPro" id="IPR002885">
    <property type="entry name" value="PPR_rpt"/>
</dbReference>
<name>A0A8B8LVD4_ABRPR</name>
<dbReference type="GeneID" id="113868652"/>
<reference evidence="5" key="2">
    <citation type="submission" date="2025-08" db="UniProtKB">
        <authorList>
            <consortium name="RefSeq"/>
        </authorList>
    </citation>
    <scope>IDENTIFICATION</scope>
    <source>
        <tissue evidence="5">Young leaves</tissue>
    </source>
</reference>
<dbReference type="RefSeq" id="XP_027360240.1">
    <property type="nucleotide sequence ID" value="XM_027504439.1"/>
</dbReference>
<dbReference type="KEGG" id="aprc:113868652"/>
<evidence type="ECO:0000313" key="5">
    <source>
        <dbReference type="RefSeq" id="XP_027360240.1"/>
    </source>
</evidence>
<evidence type="ECO:0000256" key="2">
    <source>
        <dbReference type="PROSITE-ProRule" id="PRU00708"/>
    </source>
</evidence>
<feature type="compositionally biased region" description="Polar residues" evidence="3">
    <location>
        <begin position="44"/>
        <end position="64"/>
    </location>
</feature>
<dbReference type="InterPro" id="IPR011990">
    <property type="entry name" value="TPR-like_helical_dom_sf"/>
</dbReference>
<dbReference type="InterPro" id="IPR044605">
    <property type="entry name" value="At1g26460-like"/>
</dbReference>
<evidence type="ECO:0000256" key="3">
    <source>
        <dbReference type="SAM" id="MobiDB-lite"/>
    </source>
</evidence>
<dbReference type="OrthoDB" id="185373at2759"/>
<evidence type="ECO:0000313" key="4">
    <source>
        <dbReference type="Proteomes" id="UP000694853"/>
    </source>
</evidence>
<keyword evidence="4" id="KW-1185">Reference proteome</keyword>
<accession>A0A8B8LVD4</accession>
<organism evidence="4 5">
    <name type="scientific">Abrus precatorius</name>
    <name type="common">Indian licorice</name>
    <name type="synonym">Glycine abrus</name>
    <dbReference type="NCBI Taxonomy" id="3816"/>
    <lineage>
        <taxon>Eukaryota</taxon>
        <taxon>Viridiplantae</taxon>
        <taxon>Streptophyta</taxon>
        <taxon>Embryophyta</taxon>
        <taxon>Tracheophyta</taxon>
        <taxon>Spermatophyta</taxon>
        <taxon>Magnoliopsida</taxon>
        <taxon>eudicotyledons</taxon>
        <taxon>Gunneridae</taxon>
        <taxon>Pentapetalae</taxon>
        <taxon>rosids</taxon>
        <taxon>fabids</taxon>
        <taxon>Fabales</taxon>
        <taxon>Fabaceae</taxon>
        <taxon>Papilionoideae</taxon>
        <taxon>50 kb inversion clade</taxon>
        <taxon>NPAAA clade</taxon>
        <taxon>indigoferoid/millettioid clade</taxon>
        <taxon>Abreae</taxon>
        <taxon>Abrus</taxon>
    </lineage>
</organism>
<reference evidence="4" key="1">
    <citation type="journal article" date="2019" name="Toxins">
        <title>Detection of Abrin-Like and Prepropulchellin-Like Toxin Genes and Transcripts Using Whole Genome Sequencing and Full-Length Transcript Sequencing of Abrus precatorius.</title>
        <authorList>
            <person name="Hovde B.T."/>
            <person name="Daligault H.E."/>
            <person name="Hanschen E.R."/>
            <person name="Kunde Y.A."/>
            <person name="Johnson M.B."/>
            <person name="Starkenburg S.R."/>
            <person name="Johnson S.L."/>
        </authorList>
    </citation>
    <scope>NUCLEOTIDE SEQUENCE [LARGE SCALE GENOMIC DNA]</scope>
</reference>
<protein>
    <submittedName>
        <fullName evidence="5">Pentatricopeptide repeat-containing protein At1g26460, mitochondrial isoform X1</fullName>
    </submittedName>
</protein>
<sequence length="605" mass="67882">MASQMAILFRTRSLLPKTTTTIKSITTFPFLSQEPQLVDPTPAPTHTSLPPNPASGSPLYNENWRSPIPPSTSSHALTTLGSYNRTTSDTYDPHALLDLFGDWMASQRWHDVKQLFEAWVRSLDKTGKPNKPDVNLFNHYLRANLMIGASVDELLDLVSQMDHFNISPNTASFNLVLKAMYQANETVAAQKLLQRMLETGKESLPDDESYDLVIGMLFNTYEIDAAFKYIDLTLKSGYMLSMKVFMDSVKSCVNKGRLDTLVTIIERCRTTDQNKALCPSWNSCNFITEIAIQEDNSKLAFYGLEFMARWIVKGERARPPILLSVDEGLVLSAILTAGRTYDSELLGAAWAVLIRSLRKKKAPNPESYLGKIHALASLGNLQKAFGTLNEYESAYGDAGQEAEELFCPFTSLHPLVVACSKKGFETLDNVYFQLENLNRGENPYKSVAALNCVILGCANVWDLDRAYQTFESIGSTFGLTPDIHSYNGLMYAFGKLKKTHEASRVFEHLVSLGLKPNAKSYSLLVDAHLINRDVKSALAVINDMTAAGFEPSKETLKKVRRRCLREMDYESDDRVESLARSLNYRLGSEGRRDMLFNLDYSMEYP</sequence>
<feature type="repeat" description="PPR" evidence="2">
    <location>
        <begin position="517"/>
        <end position="551"/>
    </location>
</feature>
<dbReference type="Gene3D" id="1.25.40.10">
    <property type="entry name" value="Tetratricopeptide repeat domain"/>
    <property type="match status" value="2"/>
</dbReference>